<keyword evidence="22" id="KW-1185">Reference proteome</keyword>
<reference evidence="21" key="1">
    <citation type="submission" date="2016-06" db="EMBL/GenBank/DDBJ databases">
        <authorList>
            <person name="Cuomo C."/>
            <person name="Litvintseva A."/>
            <person name="Heitman J."/>
            <person name="Chen Y."/>
            <person name="Sun S."/>
            <person name="Springer D."/>
            <person name="Dromer F."/>
            <person name="Young S."/>
            <person name="Zeng Q."/>
            <person name="Chapman S."/>
            <person name="Gujja S."/>
            <person name="Saif S."/>
            <person name="Birren B."/>
        </authorList>
    </citation>
    <scope>NUCLEOTIDE SEQUENCE</scope>
    <source>
        <strain evidence="21">CBS 7841</strain>
    </source>
</reference>
<dbReference type="GO" id="GO:0004185">
    <property type="term" value="F:serine-type carboxypeptidase activity"/>
    <property type="evidence" value="ECO:0007669"/>
    <property type="project" value="UniProtKB-EC"/>
</dbReference>
<dbReference type="InterPro" id="IPR029058">
    <property type="entry name" value="AB_hydrolase_fold"/>
</dbReference>
<evidence type="ECO:0000256" key="12">
    <source>
        <dbReference type="ARBA" id="ARBA00023136"/>
    </source>
</evidence>
<feature type="compositionally biased region" description="Basic and acidic residues" evidence="19">
    <location>
        <begin position="610"/>
        <end position="626"/>
    </location>
</feature>
<dbReference type="SUPFAM" id="SSF53474">
    <property type="entry name" value="alpha/beta-Hydrolases"/>
    <property type="match status" value="1"/>
</dbReference>
<evidence type="ECO:0000256" key="10">
    <source>
        <dbReference type="ARBA" id="ARBA00022989"/>
    </source>
</evidence>
<keyword evidence="9" id="KW-0378">Hydrolase</keyword>
<dbReference type="FunFam" id="3.40.50.1820:FF:000121">
    <property type="entry name" value="Carboxypeptidase D"/>
    <property type="match status" value="1"/>
</dbReference>
<dbReference type="GO" id="GO:0006508">
    <property type="term" value="P:proteolysis"/>
    <property type="evidence" value="ECO:0007669"/>
    <property type="project" value="UniProtKB-KW"/>
</dbReference>
<name>A0AAJ8M0X8_9TREE</name>
<keyword evidence="10 20" id="KW-1133">Transmembrane helix</keyword>
<evidence type="ECO:0000256" key="8">
    <source>
        <dbReference type="ARBA" id="ARBA00022729"/>
    </source>
</evidence>
<keyword evidence="4" id="KW-0121">Carboxypeptidase</keyword>
<sequence>MDMLDAQMSSRAMPLTSVFGERDNATSSAKRRAAALPTAAELFVHSLPGLPNLASHPTHPLEIYAGLLPSYSGEGDIGKEDKLYFLMTKARRSAGPQRVIFWFNGGPGCSSFDGSLMEVGPFRTVPATSTTSGKVEVKLVEGGWEEFATVVFVDQPPGTGYSFAPTDGYLHDFDQLSSHFIQFLQNFYRVFPELDGVDTYLAGESFAGQYIPNFASSILSTPFLPNFSLKGIAIGNGWIDPIEQYPGYVDFAYEKDLIKQGSVEGERMEAALKRCQEEMGKYTDPFKTPVNINYCGEVMESVSEPYIQELNGKKVCMNVYDVRLVDDWPACGMNWPPDLEDVYTFLREPDTVRALHATANSAAWVECNNKVSHELSLRNSHASAALLPGILEKGVPILMFAGDEDLICNYKGIERIVNGLTWNGETGIGNATSQKWYLNDTLVGTWQSSRNLSYARIYASSHMVGFDKPHVTNDMIMRFMGVDLSLLAGETATWNSKVGDDERIGIHIEEEESEGLPLIKGGKTDWEAWYNATSAILVLLILVSIVGLYFYFRRKPPYRHYKAEPGNHFRNQTRDAEEGDLMERMPLGAERIEMDDIERAEGYEFPSGDEEARRRDKGWKGKARDGREREVVFKLVDEDDDDRR</sequence>
<keyword evidence="7" id="KW-0053">Apoptosis</keyword>
<keyword evidence="5" id="KW-0645">Protease</keyword>
<feature type="region of interest" description="Disordered" evidence="19">
    <location>
        <begin position="595"/>
        <end position="626"/>
    </location>
</feature>
<dbReference type="GeneID" id="91086405"/>
<evidence type="ECO:0000256" key="19">
    <source>
        <dbReference type="SAM" id="MobiDB-lite"/>
    </source>
</evidence>
<evidence type="ECO:0000313" key="22">
    <source>
        <dbReference type="Proteomes" id="UP000094043"/>
    </source>
</evidence>
<evidence type="ECO:0000256" key="7">
    <source>
        <dbReference type="ARBA" id="ARBA00022703"/>
    </source>
</evidence>
<gene>
    <name evidence="21" type="ORF">L203_102193</name>
</gene>
<dbReference type="InterPro" id="IPR001563">
    <property type="entry name" value="Peptidase_S10"/>
</dbReference>
<evidence type="ECO:0000256" key="15">
    <source>
        <dbReference type="ARBA" id="ARBA00038895"/>
    </source>
</evidence>
<comment type="function">
    <text evidence="14">Protease with a carboxypeptidase B-like function involved in the C-terminal processing of the lysine and arginine residues from protein precursors. Promotes cell fusion and is involved in the programmed cell death.</text>
</comment>
<reference evidence="21" key="3">
    <citation type="submission" date="2024-01" db="EMBL/GenBank/DDBJ databases">
        <authorList>
            <person name="Coelho M.A."/>
            <person name="David-Palma M."/>
            <person name="Shea T."/>
            <person name="Sun S."/>
            <person name="Cuomo C.A."/>
            <person name="Heitman J."/>
        </authorList>
    </citation>
    <scope>NUCLEOTIDE SEQUENCE</scope>
    <source>
        <strain evidence="21">CBS 7841</strain>
    </source>
</reference>
<feature type="transmembrane region" description="Helical" evidence="20">
    <location>
        <begin position="528"/>
        <end position="552"/>
    </location>
</feature>
<proteinExistence type="inferred from homology"/>
<evidence type="ECO:0000256" key="11">
    <source>
        <dbReference type="ARBA" id="ARBA00023034"/>
    </source>
</evidence>
<comment type="subcellular location">
    <subcellularLocation>
        <location evidence="2">Golgi apparatus</location>
        <location evidence="2">trans-Golgi network membrane</location>
        <topology evidence="2">Single-pass type I membrane protein</topology>
    </subcellularLocation>
</comment>
<evidence type="ECO:0000256" key="14">
    <source>
        <dbReference type="ARBA" id="ARBA00037042"/>
    </source>
</evidence>
<reference evidence="21" key="2">
    <citation type="journal article" date="2022" name="Elife">
        <title>Obligate sexual reproduction of a homothallic fungus closely related to the Cryptococcus pathogenic species complex.</title>
        <authorList>
            <person name="Passer A.R."/>
            <person name="Clancey S.A."/>
            <person name="Shea T."/>
            <person name="David-Palma M."/>
            <person name="Averette A.F."/>
            <person name="Boekhout T."/>
            <person name="Porcel B.M."/>
            <person name="Nowrousian M."/>
            <person name="Cuomo C.A."/>
            <person name="Sun S."/>
            <person name="Heitman J."/>
            <person name="Coelho M.A."/>
        </authorList>
    </citation>
    <scope>NUCLEOTIDE SEQUENCE</scope>
    <source>
        <strain evidence="21">CBS 7841</strain>
    </source>
</reference>
<evidence type="ECO:0000256" key="13">
    <source>
        <dbReference type="ARBA" id="ARBA00023180"/>
    </source>
</evidence>
<evidence type="ECO:0000256" key="6">
    <source>
        <dbReference type="ARBA" id="ARBA00022692"/>
    </source>
</evidence>
<evidence type="ECO:0000256" key="9">
    <source>
        <dbReference type="ARBA" id="ARBA00022801"/>
    </source>
</evidence>
<organism evidence="21 22">
    <name type="scientific">Cryptococcus depauperatus CBS 7841</name>
    <dbReference type="NCBI Taxonomy" id="1295531"/>
    <lineage>
        <taxon>Eukaryota</taxon>
        <taxon>Fungi</taxon>
        <taxon>Dikarya</taxon>
        <taxon>Basidiomycota</taxon>
        <taxon>Agaricomycotina</taxon>
        <taxon>Tremellomycetes</taxon>
        <taxon>Tremellales</taxon>
        <taxon>Cryptococcaceae</taxon>
        <taxon>Cryptococcus</taxon>
    </lineage>
</organism>
<evidence type="ECO:0000256" key="5">
    <source>
        <dbReference type="ARBA" id="ARBA00022670"/>
    </source>
</evidence>
<dbReference type="RefSeq" id="XP_066067717.1">
    <property type="nucleotide sequence ID" value="XM_066211620.1"/>
</dbReference>
<dbReference type="GO" id="GO:0005802">
    <property type="term" value="C:trans-Golgi network"/>
    <property type="evidence" value="ECO:0007669"/>
    <property type="project" value="TreeGrafter"/>
</dbReference>
<evidence type="ECO:0000313" key="21">
    <source>
        <dbReference type="EMBL" id="WVN87017.1"/>
    </source>
</evidence>
<dbReference type="Gene3D" id="3.40.50.1820">
    <property type="entry name" value="alpha/beta hydrolase"/>
    <property type="match status" value="1"/>
</dbReference>
<keyword evidence="11" id="KW-0333">Golgi apparatus</keyword>
<keyword evidence="6 20" id="KW-0812">Transmembrane</keyword>
<evidence type="ECO:0000256" key="18">
    <source>
        <dbReference type="ARBA" id="ARBA00042717"/>
    </source>
</evidence>
<dbReference type="AlphaFoldDB" id="A0AAJ8M0X8"/>
<keyword evidence="8" id="KW-0732">Signal</keyword>
<dbReference type="KEGG" id="cdep:91086405"/>
<evidence type="ECO:0000256" key="1">
    <source>
        <dbReference type="ARBA" id="ARBA00001003"/>
    </source>
</evidence>
<keyword evidence="13" id="KW-0325">Glycoprotein</keyword>
<dbReference type="PANTHER" id="PTHR11802:SF190">
    <property type="entry name" value="PHEROMONE-PROCESSING CARBOXYPEPTIDASE KEX1"/>
    <property type="match status" value="1"/>
</dbReference>
<dbReference type="Pfam" id="PF00450">
    <property type="entry name" value="Peptidase_S10"/>
    <property type="match status" value="1"/>
</dbReference>
<dbReference type="EMBL" id="CP143785">
    <property type="protein sequence ID" value="WVN87017.1"/>
    <property type="molecule type" value="Genomic_DNA"/>
</dbReference>
<evidence type="ECO:0000256" key="2">
    <source>
        <dbReference type="ARBA" id="ARBA00004393"/>
    </source>
</evidence>
<keyword evidence="12 20" id="KW-0472">Membrane</keyword>
<evidence type="ECO:0000256" key="20">
    <source>
        <dbReference type="SAM" id="Phobius"/>
    </source>
</evidence>
<evidence type="ECO:0000256" key="17">
    <source>
        <dbReference type="ARBA" id="ARBA00040628"/>
    </source>
</evidence>
<dbReference type="GO" id="GO:0006915">
    <property type="term" value="P:apoptotic process"/>
    <property type="evidence" value="ECO:0007669"/>
    <property type="project" value="UniProtKB-KW"/>
</dbReference>
<evidence type="ECO:0000256" key="3">
    <source>
        <dbReference type="ARBA" id="ARBA00009431"/>
    </source>
</evidence>
<comment type="catalytic activity">
    <reaction evidence="1">
        <text>Preferential release of a C-terminal arginine or lysine residue.</text>
        <dbReference type="EC" id="3.4.16.6"/>
    </reaction>
</comment>
<dbReference type="Proteomes" id="UP000094043">
    <property type="component" value="Chromosome 2"/>
</dbReference>
<evidence type="ECO:0000256" key="16">
    <source>
        <dbReference type="ARBA" id="ARBA00040403"/>
    </source>
</evidence>
<accession>A0AAJ8M0X8</accession>
<evidence type="ECO:0000256" key="4">
    <source>
        <dbReference type="ARBA" id="ARBA00022645"/>
    </source>
</evidence>
<comment type="similarity">
    <text evidence="3">Belongs to the peptidase S10 family.</text>
</comment>
<protein>
    <recommendedName>
        <fullName evidence="17">Pheromone-processing carboxypeptidase KEX1</fullName>
        <ecNumber evidence="15">3.4.16.6</ecNumber>
    </recommendedName>
    <alternativeName>
        <fullName evidence="18">Carboxypeptidase D</fullName>
    </alternativeName>
    <alternativeName>
        <fullName evidence="16">Pheromone-processing carboxypeptidase kex1</fullName>
    </alternativeName>
</protein>
<dbReference type="PANTHER" id="PTHR11802">
    <property type="entry name" value="SERINE PROTEASE FAMILY S10 SERINE CARBOXYPEPTIDASE"/>
    <property type="match status" value="1"/>
</dbReference>
<dbReference type="PRINTS" id="PR00724">
    <property type="entry name" value="CRBOXYPTASEC"/>
</dbReference>
<dbReference type="EC" id="3.4.16.6" evidence="15"/>